<dbReference type="AlphaFoldDB" id="A0A1G2G359"/>
<organism evidence="1 2">
    <name type="scientific">Candidatus Ryanbacteria bacterium RIFCSPHIGHO2_01_FULL_45_22</name>
    <dbReference type="NCBI Taxonomy" id="1802114"/>
    <lineage>
        <taxon>Bacteria</taxon>
        <taxon>Candidatus Ryaniibacteriota</taxon>
    </lineage>
</organism>
<proteinExistence type="predicted"/>
<dbReference type="Proteomes" id="UP000177480">
    <property type="component" value="Unassembled WGS sequence"/>
</dbReference>
<gene>
    <name evidence="1" type="ORF">A2719_04790</name>
</gene>
<dbReference type="EMBL" id="MHNK01000004">
    <property type="protein sequence ID" value="OGZ44351.1"/>
    <property type="molecule type" value="Genomic_DNA"/>
</dbReference>
<comment type="caution">
    <text evidence="1">The sequence shown here is derived from an EMBL/GenBank/DDBJ whole genome shotgun (WGS) entry which is preliminary data.</text>
</comment>
<evidence type="ECO:0000313" key="2">
    <source>
        <dbReference type="Proteomes" id="UP000177480"/>
    </source>
</evidence>
<name>A0A1G2G359_9BACT</name>
<sequence length="224" mass="26635">MAKVQEKARAVELRKKGYTYKEIMKAIPTITSKGTLSDWCNQIILTTTQLARIEKNMQLGRDRARFKSIVTNRKNRELRDGQIAKVARMEFELYKKDPFFTFGLALYCAEGAKTQRHFQFMNSDTRIIQFMIRWVEIYLKIPKQDLGLRLYIHKIYQHEHCEKYWEKEIGVSKAKFSRTIFKPTPHKIKKNPNYKGCFRVDIGKVAPWLKVMTWESLFNESMRP</sequence>
<protein>
    <submittedName>
        <fullName evidence="1">Uncharacterized protein</fullName>
    </submittedName>
</protein>
<reference evidence="1 2" key="1">
    <citation type="journal article" date="2016" name="Nat. Commun.">
        <title>Thousands of microbial genomes shed light on interconnected biogeochemical processes in an aquifer system.</title>
        <authorList>
            <person name="Anantharaman K."/>
            <person name="Brown C.T."/>
            <person name="Hug L.A."/>
            <person name="Sharon I."/>
            <person name="Castelle C.J."/>
            <person name="Probst A.J."/>
            <person name="Thomas B.C."/>
            <person name="Singh A."/>
            <person name="Wilkins M.J."/>
            <person name="Karaoz U."/>
            <person name="Brodie E.L."/>
            <person name="Williams K.H."/>
            <person name="Hubbard S.S."/>
            <person name="Banfield J.F."/>
        </authorList>
    </citation>
    <scope>NUCLEOTIDE SEQUENCE [LARGE SCALE GENOMIC DNA]</scope>
</reference>
<dbReference type="STRING" id="1802114.A2719_04790"/>
<accession>A0A1G2G359</accession>
<evidence type="ECO:0000313" key="1">
    <source>
        <dbReference type="EMBL" id="OGZ44351.1"/>
    </source>
</evidence>